<dbReference type="EMBL" id="JAVFHQ010000017">
    <property type="protein sequence ID" value="KAK4545972.1"/>
    <property type="molecule type" value="Genomic_DNA"/>
</dbReference>
<name>A0AAV9JKG8_9PEZI</name>
<protein>
    <submittedName>
        <fullName evidence="3">Uncharacterized protein</fullName>
    </submittedName>
</protein>
<dbReference type="Pfam" id="PF11807">
    <property type="entry name" value="UstYa"/>
    <property type="match status" value="1"/>
</dbReference>
<comment type="caution">
    <text evidence="3">The sequence shown here is derived from an EMBL/GenBank/DDBJ whole genome shotgun (WGS) entry which is preliminary data.</text>
</comment>
<keyword evidence="4" id="KW-1185">Reference proteome</keyword>
<evidence type="ECO:0000256" key="2">
    <source>
        <dbReference type="ARBA" id="ARBA00035112"/>
    </source>
</evidence>
<dbReference type="AlphaFoldDB" id="A0AAV9JKG8"/>
<comment type="pathway">
    <text evidence="1">Mycotoxin biosynthesis.</text>
</comment>
<reference evidence="3 4" key="1">
    <citation type="submission" date="2021-11" db="EMBL/GenBank/DDBJ databases">
        <title>Black yeast isolated from Biological Soil Crust.</title>
        <authorList>
            <person name="Kurbessoian T."/>
        </authorList>
    </citation>
    <scope>NUCLEOTIDE SEQUENCE [LARGE SCALE GENOMIC DNA]</scope>
    <source>
        <strain evidence="3 4">CCFEE 5522</strain>
    </source>
</reference>
<evidence type="ECO:0000313" key="4">
    <source>
        <dbReference type="Proteomes" id="UP001324427"/>
    </source>
</evidence>
<accession>A0AAV9JKG8</accession>
<dbReference type="PANTHER" id="PTHR33365">
    <property type="entry name" value="YALI0B05434P"/>
    <property type="match status" value="1"/>
</dbReference>
<proteinExistence type="inferred from homology"/>
<dbReference type="Proteomes" id="UP001324427">
    <property type="component" value="Unassembled WGS sequence"/>
</dbReference>
<evidence type="ECO:0000256" key="1">
    <source>
        <dbReference type="ARBA" id="ARBA00004685"/>
    </source>
</evidence>
<comment type="similarity">
    <text evidence="2">Belongs to the ustYa family.</text>
</comment>
<dbReference type="PANTHER" id="PTHR33365:SF4">
    <property type="entry name" value="CYCLOCHLOROTINE BIOSYNTHESIS PROTEIN O"/>
    <property type="match status" value="1"/>
</dbReference>
<dbReference type="InterPro" id="IPR021765">
    <property type="entry name" value="UstYa-like"/>
</dbReference>
<sequence>MTDEEYDLWGGATAQVVSQPDQHIVVIEMFHQLHCVSMLRDLIYSDGQANPYNETEWWRAGHIDHCIDYIRQIIMCHGDLTPMPLVYDPRGHPQYGPNFRVIRTCRNFDKIFEWAAKGNRSGTLLDHEEGDPL</sequence>
<evidence type="ECO:0000313" key="3">
    <source>
        <dbReference type="EMBL" id="KAK4545972.1"/>
    </source>
</evidence>
<dbReference type="GO" id="GO:0043386">
    <property type="term" value="P:mycotoxin biosynthetic process"/>
    <property type="evidence" value="ECO:0007669"/>
    <property type="project" value="InterPro"/>
</dbReference>
<organism evidence="3 4">
    <name type="scientific">Oleoguttula mirabilis</name>
    <dbReference type="NCBI Taxonomy" id="1507867"/>
    <lineage>
        <taxon>Eukaryota</taxon>
        <taxon>Fungi</taxon>
        <taxon>Dikarya</taxon>
        <taxon>Ascomycota</taxon>
        <taxon>Pezizomycotina</taxon>
        <taxon>Dothideomycetes</taxon>
        <taxon>Dothideomycetidae</taxon>
        <taxon>Mycosphaerellales</taxon>
        <taxon>Teratosphaeriaceae</taxon>
        <taxon>Oleoguttula</taxon>
    </lineage>
</organism>
<gene>
    <name evidence="3" type="ORF">LTR36_002536</name>
</gene>